<dbReference type="STRING" id="260084.SAMN02927928_2952"/>
<name>A0A1G4STU1_9CAUL</name>
<sequence length="149" mass="15778">MFWVTRIFDLLSATKKLNDSKTHVMSAVSNLMLATLMGLFGIILSALMIAGLLYVIYLQLVAAGIGVVAATLSTTALTLVILGASGWAAAALFGRVRSDVEQIFQSQAPIVAPVINKVGDVAGAFWSGLRRSRDKSNARAQKPPKSSSL</sequence>
<dbReference type="RefSeq" id="WP_090649573.1">
    <property type="nucleotide sequence ID" value="NZ_CBCRYE010000003.1"/>
</dbReference>
<protein>
    <submittedName>
        <fullName evidence="2">Uncharacterized protein</fullName>
    </submittedName>
</protein>
<evidence type="ECO:0000313" key="2">
    <source>
        <dbReference type="EMBL" id="SCW72553.1"/>
    </source>
</evidence>
<evidence type="ECO:0000313" key="3">
    <source>
        <dbReference type="Proteomes" id="UP000199150"/>
    </source>
</evidence>
<dbReference type="OrthoDB" id="7173163at2"/>
<feature type="transmembrane region" description="Helical" evidence="1">
    <location>
        <begin position="31"/>
        <end position="57"/>
    </location>
</feature>
<keyword evidence="1" id="KW-1133">Transmembrane helix</keyword>
<reference evidence="3" key="1">
    <citation type="submission" date="2016-10" db="EMBL/GenBank/DDBJ databases">
        <authorList>
            <person name="Varghese N."/>
            <person name="Submissions S."/>
        </authorList>
    </citation>
    <scope>NUCLEOTIDE SEQUENCE [LARGE SCALE GENOMIC DNA]</scope>
    <source>
        <strain evidence="3">CGMCC 1.3431</strain>
    </source>
</reference>
<accession>A0A1G4STU1</accession>
<gene>
    <name evidence="2" type="ORF">SAMN02927928_2952</name>
</gene>
<keyword evidence="1" id="KW-0472">Membrane</keyword>
<organism evidence="2 3">
    <name type="scientific">Asticcacaulis taihuensis</name>
    <dbReference type="NCBI Taxonomy" id="260084"/>
    <lineage>
        <taxon>Bacteria</taxon>
        <taxon>Pseudomonadati</taxon>
        <taxon>Pseudomonadota</taxon>
        <taxon>Alphaproteobacteria</taxon>
        <taxon>Caulobacterales</taxon>
        <taxon>Caulobacteraceae</taxon>
        <taxon>Asticcacaulis</taxon>
    </lineage>
</organism>
<evidence type="ECO:0000256" key="1">
    <source>
        <dbReference type="SAM" id="Phobius"/>
    </source>
</evidence>
<dbReference type="Proteomes" id="UP000199150">
    <property type="component" value="Unassembled WGS sequence"/>
</dbReference>
<keyword evidence="1" id="KW-0812">Transmembrane</keyword>
<feature type="transmembrane region" description="Helical" evidence="1">
    <location>
        <begin position="63"/>
        <end position="93"/>
    </location>
</feature>
<keyword evidence="3" id="KW-1185">Reference proteome</keyword>
<proteinExistence type="predicted"/>
<dbReference type="EMBL" id="FMTS01000005">
    <property type="protein sequence ID" value="SCW72553.1"/>
    <property type="molecule type" value="Genomic_DNA"/>
</dbReference>
<dbReference type="AlphaFoldDB" id="A0A1G4STU1"/>